<evidence type="ECO:0000313" key="2">
    <source>
        <dbReference type="Proteomes" id="UP001321520"/>
    </source>
</evidence>
<reference evidence="1 2" key="1">
    <citation type="submission" date="2022-05" db="EMBL/GenBank/DDBJ databases">
        <title>Microbulbifer sp. nov., isolated from sponge.</title>
        <authorList>
            <person name="Gao L."/>
        </authorList>
    </citation>
    <scope>NUCLEOTIDE SEQUENCE [LARGE SCALE GENOMIC DNA]</scope>
    <source>
        <strain evidence="1 2">MI-G</strain>
    </source>
</reference>
<dbReference type="EMBL" id="CP098023">
    <property type="protein sequence ID" value="WKD50600.1"/>
    <property type="molecule type" value="Genomic_DNA"/>
</dbReference>
<dbReference type="RefSeq" id="WP_301417047.1">
    <property type="nucleotide sequence ID" value="NZ_CP098023.1"/>
</dbReference>
<accession>A0ABY9EGP9</accession>
<proteinExistence type="predicted"/>
<sequence length="116" mass="13301">MVVPLVGNSDNEYRDADFEKAFSEYLISSGNYFCVSDLFRLCFGRDKVECGGESEEYKTFCLNSVKSLYSFEKNEFDPNVALNKYLSCIVDKQLSSLPESEIKIHKSCLGPRFENY</sequence>
<gene>
    <name evidence="1" type="ORF">M8T91_04010</name>
</gene>
<keyword evidence="2" id="KW-1185">Reference proteome</keyword>
<name>A0ABY9EGP9_9GAMM</name>
<protein>
    <submittedName>
        <fullName evidence="1">Uncharacterized protein</fullName>
    </submittedName>
</protein>
<dbReference type="Proteomes" id="UP001321520">
    <property type="component" value="Chromosome"/>
</dbReference>
<evidence type="ECO:0000313" key="1">
    <source>
        <dbReference type="EMBL" id="WKD50600.1"/>
    </source>
</evidence>
<organism evidence="1 2">
    <name type="scientific">Microbulbifer spongiae</name>
    <dbReference type="NCBI Taxonomy" id="2944933"/>
    <lineage>
        <taxon>Bacteria</taxon>
        <taxon>Pseudomonadati</taxon>
        <taxon>Pseudomonadota</taxon>
        <taxon>Gammaproteobacteria</taxon>
        <taxon>Cellvibrionales</taxon>
        <taxon>Microbulbiferaceae</taxon>
        <taxon>Microbulbifer</taxon>
    </lineage>
</organism>